<keyword evidence="2" id="KW-1185">Reference proteome</keyword>
<accession>A0A7U2FE19</accession>
<protein>
    <submittedName>
        <fullName evidence="1">Uncharacterized protein</fullName>
    </submittedName>
</protein>
<dbReference type="AlphaFoldDB" id="A0A7U2FE19"/>
<dbReference type="EMBL" id="CP069037">
    <property type="protein sequence ID" value="QRD03571.1"/>
    <property type="molecule type" value="Genomic_DNA"/>
</dbReference>
<name>A0A7U2FE19_PHANO</name>
<evidence type="ECO:0000313" key="2">
    <source>
        <dbReference type="Proteomes" id="UP000663193"/>
    </source>
</evidence>
<dbReference type="VEuPathDB" id="FungiDB:JI435_419830"/>
<dbReference type="Proteomes" id="UP000663193">
    <property type="component" value="Chromosome 15"/>
</dbReference>
<sequence>MSTRDRIGSNAVRPALRCAVLLTLDNIPRAPCTLARMIHGIYSNEIVDPQCSQRRTGTKVVLGQTLHRS</sequence>
<organism evidence="1 2">
    <name type="scientific">Phaeosphaeria nodorum (strain SN15 / ATCC MYA-4574 / FGSC 10173)</name>
    <name type="common">Glume blotch fungus</name>
    <name type="synonym">Parastagonospora nodorum</name>
    <dbReference type="NCBI Taxonomy" id="321614"/>
    <lineage>
        <taxon>Eukaryota</taxon>
        <taxon>Fungi</taxon>
        <taxon>Dikarya</taxon>
        <taxon>Ascomycota</taxon>
        <taxon>Pezizomycotina</taxon>
        <taxon>Dothideomycetes</taxon>
        <taxon>Pleosporomycetidae</taxon>
        <taxon>Pleosporales</taxon>
        <taxon>Pleosporineae</taxon>
        <taxon>Phaeosphaeriaceae</taxon>
        <taxon>Parastagonospora</taxon>
    </lineage>
</organism>
<reference evidence="2" key="1">
    <citation type="journal article" date="2021" name="BMC Genomics">
        <title>Chromosome-level genome assembly and manually-curated proteome of model necrotroph Parastagonospora nodorum Sn15 reveals a genome-wide trove of candidate effector homologs, and redundancy of virulence-related functions within an accessory chromosome.</title>
        <authorList>
            <person name="Bertazzoni S."/>
            <person name="Jones D.A.B."/>
            <person name="Phan H.T."/>
            <person name="Tan K.-C."/>
            <person name="Hane J.K."/>
        </authorList>
    </citation>
    <scope>NUCLEOTIDE SEQUENCE [LARGE SCALE GENOMIC DNA]</scope>
    <source>
        <strain evidence="2">SN15 / ATCC MYA-4574 / FGSC 10173)</strain>
    </source>
</reference>
<proteinExistence type="predicted"/>
<gene>
    <name evidence="1" type="ORF">JI435_419830</name>
</gene>
<evidence type="ECO:0000313" key="1">
    <source>
        <dbReference type="EMBL" id="QRD03571.1"/>
    </source>
</evidence>